<feature type="region of interest" description="Disordered" evidence="1">
    <location>
        <begin position="1"/>
        <end position="74"/>
    </location>
</feature>
<evidence type="ECO:0000256" key="1">
    <source>
        <dbReference type="SAM" id="MobiDB-lite"/>
    </source>
</evidence>
<gene>
    <name evidence="2" type="ORF">I206_103623</name>
</gene>
<reference evidence="2" key="2">
    <citation type="submission" date="2024-02" db="EMBL/GenBank/DDBJ databases">
        <title>Comparative genomics of Cryptococcus and Kwoniella reveals pathogenesis evolution and contrasting modes of karyotype evolution via chromosome fusion or intercentromeric recombination.</title>
        <authorList>
            <person name="Coelho M.A."/>
            <person name="David-Palma M."/>
            <person name="Shea T."/>
            <person name="Bowers K."/>
            <person name="McGinley-Smith S."/>
            <person name="Mohammad A.W."/>
            <person name="Gnirke A."/>
            <person name="Yurkov A.M."/>
            <person name="Nowrousian M."/>
            <person name="Sun S."/>
            <person name="Cuomo C.A."/>
            <person name="Heitman J."/>
        </authorList>
    </citation>
    <scope>NUCLEOTIDE SEQUENCE</scope>
    <source>
        <strain evidence="2">CBS 10737</strain>
    </source>
</reference>
<dbReference type="RefSeq" id="XP_070058902.1">
    <property type="nucleotide sequence ID" value="XM_070202801.1"/>
</dbReference>
<dbReference type="AlphaFoldDB" id="A0AAJ8L6D3"/>
<proteinExistence type="predicted"/>
<feature type="compositionally biased region" description="Low complexity" evidence="1">
    <location>
        <begin position="25"/>
        <end position="58"/>
    </location>
</feature>
<sequence>MPSQDQITSYGQNSQGNNYDTRVDSSGNTGYHYSNNNGSYYYSNTNGSTYYNSGNGHSQYTSPSVDKSTNTSQK</sequence>
<feature type="compositionally biased region" description="Polar residues" evidence="1">
    <location>
        <begin position="59"/>
        <end position="74"/>
    </location>
</feature>
<dbReference type="Proteomes" id="UP000094020">
    <property type="component" value="Chromosome 4"/>
</dbReference>
<reference evidence="2" key="1">
    <citation type="submission" date="2013-07" db="EMBL/GenBank/DDBJ databases">
        <authorList>
            <consortium name="The Broad Institute Genome Sequencing Platform"/>
            <person name="Cuomo C."/>
            <person name="Litvintseva A."/>
            <person name="Chen Y."/>
            <person name="Heitman J."/>
            <person name="Sun S."/>
            <person name="Springer D."/>
            <person name="Dromer F."/>
            <person name="Young S.K."/>
            <person name="Zeng Q."/>
            <person name="Gargeya S."/>
            <person name="Fitzgerald M."/>
            <person name="Abouelleil A."/>
            <person name="Alvarado L."/>
            <person name="Berlin A.M."/>
            <person name="Chapman S.B."/>
            <person name="Dewar J."/>
            <person name="Goldberg J."/>
            <person name="Griggs A."/>
            <person name="Gujja S."/>
            <person name="Hansen M."/>
            <person name="Howarth C."/>
            <person name="Imamovic A."/>
            <person name="Larimer J."/>
            <person name="McCowan C."/>
            <person name="Murphy C."/>
            <person name="Pearson M."/>
            <person name="Priest M."/>
            <person name="Roberts A."/>
            <person name="Saif S."/>
            <person name="Shea T."/>
            <person name="Sykes S."/>
            <person name="Wortman J."/>
            <person name="Nusbaum C."/>
            <person name="Birren B."/>
        </authorList>
    </citation>
    <scope>NUCLEOTIDE SEQUENCE</scope>
    <source>
        <strain evidence="2">CBS 10737</strain>
    </source>
</reference>
<evidence type="ECO:0000313" key="3">
    <source>
        <dbReference type="Proteomes" id="UP000094020"/>
    </source>
</evidence>
<protein>
    <submittedName>
        <fullName evidence="2">Uncharacterized protein</fullName>
    </submittedName>
</protein>
<accession>A0AAJ8L6D3</accession>
<feature type="compositionally biased region" description="Polar residues" evidence="1">
    <location>
        <begin position="1"/>
        <end position="20"/>
    </location>
</feature>
<organism evidence="2 3">
    <name type="scientific">Kwoniella pini CBS 10737</name>
    <dbReference type="NCBI Taxonomy" id="1296096"/>
    <lineage>
        <taxon>Eukaryota</taxon>
        <taxon>Fungi</taxon>
        <taxon>Dikarya</taxon>
        <taxon>Basidiomycota</taxon>
        <taxon>Agaricomycotina</taxon>
        <taxon>Tremellomycetes</taxon>
        <taxon>Tremellales</taxon>
        <taxon>Cryptococcaceae</taxon>
        <taxon>Kwoniella</taxon>
    </lineage>
</organism>
<dbReference type="EMBL" id="CP144522">
    <property type="protein sequence ID" value="WWC69680.1"/>
    <property type="molecule type" value="Genomic_DNA"/>
</dbReference>
<dbReference type="GeneID" id="96955732"/>
<dbReference type="KEGG" id="kpin:96955732"/>
<evidence type="ECO:0000313" key="2">
    <source>
        <dbReference type="EMBL" id="WWC69680.1"/>
    </source>
</evidence>
<keyword evidence="3" id="KW-1185">Reference proteome</keyword>
<name>A0AAJ8L6D3_9TREE</name>